<sequence length="138" mass="15534">MSATANDLANPDQPVVERKITEQDHTIQTKIQAILSSRLNIIHDVSNEKETFPHPNNQLHLKEVNQTIGESIQKVLLEFYPEGYKIMICTQVIENKGQAGRAGLVSHWDGANDKVYKEVWSNDFVIGTVTAFVIKVAY</sequence>
<organism evidence="1 3">
    <name type="scientific">Puccinia coronata f. sp. avenae</name>
    <dbReference type="NCBI Taxonomy" id="200324"/>
    <lineage>
        <taxon>Eukaryota</taxon>
        <taxon>Fungi</taxon>
        <taxon>Dikarya</taxon>
        <taxon>Basidiomycota</taxon>
        <taxon>Pucciniomycotina</taxon>
        <taxon>Pucciniomycetes</taxon>
        <taxon>Pucciniales</taxon>
        <taxon>Pucciniaceae</taxon>
        <taxon>Puccinia</taxon>
    </lineage>
</organism>
<dbReference type="CDD" id="cd21449">
    <property type="entry name" value="DLC-like_SF"/>
    <property type="match status" value="1"/>
</dbReference>
<dbReference type="Proteomes" id="UP000235392">
    <property type="component" value="Unassembled WGS sequence"/>
</dbReference>
<name>A0A2N5T099_9BASI</name>
<evidence type="ECO:0000313" key="1">
    <source>
        <dbReference type="EMBL" id="PLW18931.1"/>
    </source>
</evidence>
<dbReference type="EMBL" id="PGCJ01000822">
    <property type="protein sequence ID" value="PLW18931.1"/>
    <property type="molecule type" value="Genomic_DNA"/>
</dbReference>
<dbReference type="EMBL" id="PGCI01000141">
    <property type="protein sequence ID" value="PLW37516.1"/>
    <property type="molecule type" value="Genomic_DNA"/>
</dbReference>
<dbReference type="Gene3D" id="3.30.1140.40">
    <property type="entry name" value="Tctex-1"/>
    <property type="match status" value="1"/>
</dbReference>
<dbReference type="InterPro" id="IPR038586">
    <property type="entry name" value="Tctex-1-like_sf"/>
</dbReference>
<evidence type="ECO:0000313" key="3">
    <source>
        <dbReference type="Proteomes" id="UP000235388"/>
    </source>
</evidence>
<reference evidence="3 4" key="1">
    <citation type="submission" date="2017-11" db="EMBL/GenBank/DDBJ databases">
        <title>De novo assembly and phasing of dikaryotic genomes from two isolates of Puccinia coronata f. sp. avenae, the causal agent of oat crown rust.</title>
        <authorList>
            <person name="Miller M.E."/>
            <person name="Zhang Y."/>
            <person name="Omidvar V."/>
            <person name="Sperschneider J."/>
            <person name="Schwessinger B."/>
            <person name="Raley C."/>
            <person name="Palmer J.M."/>
            <person name="Garnica D."/>
            <person name="Upadhyaya N."/>
            <person name="Rathjen J."/>
            <person name="Taylor J.M."/>
            <person name="Park R.F."/>
            <person name="Dodds P.N."/>
            <person name="Hirsch C.D."/>
            <person name="Kianian S.F."/>
            <person name="Figueroa M."/>
        </authorList>
    </citation>
    <scope>NUCLEOTIDE SEQUENCE [LARGE SCALE GENOMIC DNA]</scope>
    <source>
        <strain evidence="1">12NC29</strain>
        <strain evidence="2">12SD80</strain>
    </source>
</reference>
<evidence type="ECO:0000313" key="2">
    <source>
        <dbReference type="EMBL" id="PLW37516.1"/>
    </source>
</evidence>
<dbReference type="Proteomes" id="UP000235388">
    <property type="component" value="Unassembled WGS sequence"/>
</dbReference>
<dbReference type="OrthoDB" id="2502704at2759"/>
<comment type="caution">
    <text evidence="1">The sequence shown here is derived from an EMBL/GenBank/DDBJ whole genome shotgun (WGS) entry which is preliminary data.</text>
</comment>
<dbReference type="Pfam" id="PF03645">
    <property type="entry name" value="Tctex-1"/>
    <property type="match status" value="1"/>
</dbReference>
<evidence type="ECO:0000313" key="4">
    <source>
        <dbReference type="Proteomes" id="UP000235392"/>
    </source>
</evidence>
<dbReference type="InterPro" id="IPR005334">
    <property type="entry name" value="Tctex-1-like"/>
</dbReference>
<proteinExistence type="predicted"/>
<accession>A0A2N5T099</accession>
<dbReference type="STRING" id="200324.A0A2N5T099"/>
<dbReference type="AlphaFoldDB" id="A0A2N5T099"/>
<keyword evidence="3" id="KW-1185">Reference proteome</keyword>
<gene>
    <name evidence="1" type="ORF">PCANC_12833</name>
    <name evidence="2" type="ORF">PCASD_10262</name>
</gene>
<protein>
    <submittedName>
        <fullName evidence="1">Uncharacterized protein</fullName>
    </submittedName>
</protein>